<reference evidence="1" key="1">
    <citation type="journal article" date="2020" name="Nature">
        <title>Giant virus diversity and host interactions through global metagenomics.</title>
        <authorList>
            <person name="Schulz F."/>
            <person name="Roux S."/>
            <person name="Paez-Espino D."/>
            <person name="Jungbluth S."/>
            <person name="Walsh D.A."/>
            <person name="Denef V.J."/>
            <person name="McMahon K.D."/>
            <person name="Konstantinidis K.T."/>
            <person name="Eloe-Fadrosh E.A."/>
            <person name="Kyrpides N.C."/>
            <person name="Woyke T."/>
        </authorList>
    </citation>
    <scope>NUCLEOTIDE SEQUENCE</scope>
    <source>
        <strain evidence="1">GVMAG-S-1101161-73</strain>
    </source>
</reference>
<proteinExistence type="predicted"/>
<name>A0A6C0APT2_9ZZZZ</name>
<sequence length="80" mass="9437">MQYQKLVDPIRYITNYHLGSVRNVLLGASLCYAMQNERYTHLPVIFLVPSIYAGYNLFENKEDVIKLLKTFKTEVKKTFF</sequence>
<protein>
    <submittedName>
        <fullName evidence="1">Uncharacterized protein</fullName>
    </submittedName>
</protein>
<dbReference type="EMBL" id="MN740734">
    <property type="protein sequence ID" value="QHS81335.1"/>
    <property type="molecule type" value="Genomic_DNA"/>
</dbReference>
<dbReference type="AlphaFoldDB" id="A0A6C0APT2"/>
<organism evidence="1">
    <name type="scientific">viral metagenome</name>
    <dbReference type="NCBI Taxonomy" id="1070528"/>
    <lineage>
        <taxon>unclassified sequences</taxon>
        <taxon>metagenomes</taxon>
        <taxon>organismal metagenomes</taxon>
    </lineage>
</organism>
<evidence type="ECO:0000313" key="1">
    <source>
        <dbReference type="EMBL" id="QHS81335.1"/>
    </source>
</evidence>
<accession>A0A6C0APT2</accession>